<evidence type="ECO:0000259" key="11">
    <source>
        <dbReference type="PROSITE" id="PS50135"/>
    </source>
</evidence>
<keyword evidence="5 7" id="KW-0804">Transcription</keyword>
<evidence type="ECO:0000256" key="6">
    <source>
        <dbReference type="ARBA" id="ARBA00023242"/>
    </source>
</evidence>
<dbReference type="STRING" id="7719.ENSCINP00000003889"/>
<dbReference type="InterPro" id="IPR043145">
    <property type="entry name" value="Znf_ZZ_sf"/>
</dbReference>
<feature type="domain" description="SANT" evidence="12">
    <location>
        <begin position="63"/>
        <end position="115"/>
    </location>
</feature>
<keyword evidence="3" id="KW-0862">Zinc</keyword>
<dbReference type="GO" id="GO:0006357">
    <property type="term" value="P:regulation of transcription by RNA polymerase II"/>
    <property type="evidence" value="ECO:0000318"/>
    <property type="project" value="GO_Central"/>
</dbReference>
<dbReference type="CDD" id="cd02335">
    <property type="entry name" value="ZZ_ADA2"/>
    <property type="match status" value="1"/>
</dbReference>
<dbReference type="SUPFAM" id="SSF46689">
    <property type="entry name" value="Homeodomain-like"/>
    <property type="match status" value="2"/>
</dbReference>
<feature type="compositionally biased region" description="Basic and acidic residues" evidence="9">
    <location>
        <begin position="312"/>
        <end position="330"/>
    </location>
</feature>
<dbReference type="PROSITE" id="PS50135">
    <property type="entry name" value="ZF_ZZ_2"/>
    <property type="match status" value="1"/>
</dbReference>
<dbReference type="InterPro" id="IPR016827">
    <property type="entry name" value="Ada2/TADA2"/>
</dbReference>
<feature type="domain" description="Myb-like" evidence="10">
    <location>
        <begin position="67"/>
        <end position="111"/>
    </location>
</feature>
<dbReference type="PANTHER" id="PTHR12374:SF63">
    <property type="entry name" value="TRANSCRIPTIONAL ADAPTER 2-BETA"/>
    <property type="match status" value="1"/>
</dbReference>
<dbReference type="PIRSF" id="PIRSF025024">
    <property type="entry name" value="Transcriptional_adaptor_2"/>
    <property type="match status" value="1"/>
</dbReference>
<dbReference type="GO" id="GO:0008270">
    <property type="term" value="F:zinc ion binding"/>
    <property type="evidence" value="ECO:0007669"/>
    <property type="project" value="UniProtKB-KW"/>
</dbReference>
<dbReference type="PANTHER" id="PTHR12374">
    <property type="entry name" value="TRANSCRIPTIONAL ADAPTOR 2 ADA2 -RELATED"/>
    <property type="match status" value="1"/>
</dbReference>
<feature type="domain" description="ZZ-type" evidence="11">
    <location>
        <begin position="6"/>
        <end position="61"/>
    </location>
</feature>
<dbReference type="InterPro" id="IPR036388">
    <property type="entry name" value="WH-like_DNA-bd_sf"/>
</dbReference>
<organism evidence="14 15">
    <name type="scientific">Ciona intestinalis</name>
    <name type="common">Transparent sea squirt</name>
    <name type="synonym">Ascidia intestinalis</name>
    <dbReference type="NCBI Taxonomy" id="7719"/>
    <lineage>
        <taxon>Eukaryota</taxon>
        <taxon>Metazoa</taxon>
        <taxon>Chordata</taxon>
        <taxon>Tunicata</taxon>
        <taxon>Ascidiacea</taxon>
        <taxon>Phlebobranchia</taxon>
        <taxon>Cionidae</taxon>
        <taxon>Ciona</taxon>
    </lineage>
</organism>
<protein>
    <recommendedName>
        <fullName evidence="7">Transcriptional adapter</fullName>
    </recommendedName>
</protein>
<dbReference type="InterPro" id="IPR055141">
    <property type="entry name" value="TADA2A_B-like_dom"/>
</dbReference>
<dbReference type="HOGENOM" id="CLU_018273_4_2_1"/>
<dbReference type="InterPro" id="IPR000433">
    <property type="entry name" value="Znf_ZZ"/>
</dbReference>
<keyword evidence="15" id="KW-1185">Reference proteome</keyword>
<name>F6ZIM0_CIOIN</name>
<dbReference type="OMA" id="ISPACYI"/>
<dbReference type="SUPFAM" id="SSF57850">
    <property type="entry name" value="RING/U-box"/>
    <property type="match status" value="1"/>
</dbReference>
<reference evidence="14" key="4">
    <citation type="submission" date="2025-09" db="UniProtKB">
        <authorList>
            <consortium name="Ensembl"/>
        </authorList>
    </citation>
    <scope>IDENTIFICATION</scope>
</reference>
<keyword evidence="6 7" id="KW-0539">Nucleus</keyword>
<comment type="subcellular location">
    <subcellularLocation>
        <location evidence="7">Nucleus</location>
    </subcellularLocation>
</comment>
<dbReference type="PROSITE" id="PS51294">
    <property type="entry name" value="HTH_MYB"/>
    <property type="match status" value="1"/>
</dbReference>
<sequence length="409" mass="47780">MDNTIIFRVYCVSCTSDTSQLYVKCSECGDMKLCLTCFSKGAEPRSHLKSHDYKIIDNGTFSLHDPNWSAVEEQLLIDSVEQFGLGNWEDVASNVSTKTAKEVEEHYMSVYMDSYMGRMVVPTEIPNRMTDHTPSIHESTPILPPPNLQVSKVEQLELAYMPNRDDFEYEFDNDAERLISPIFMNTDDNELDRGLKLAKVDMYLTRLRERQRRKDISREYYLVDKFFAKDGDELKSEKRVTLKKIVSELLQRLKSCSQFMKSDQFKQLVQDIEREQYLKQKVKRLQNYRRNGLTKFEGCDFYDSERHKRLKQGKESKSHSKLPPEPESEKQFSSLMTSQGFSLLCHSEKLLCNSLRISPSKYITSKALILKDNMLKQHGCPNKHKFSSYIEKVHRRKISSFLRSKGWLS</sequence>
<evidence type="ECO:0000256" key="9">
    <source>
        <dbReference type="SAM" id="MobiDB-lite"/>
    </source>
</evidence>
<evidence type="ECO:0000259" key="10">
    <source>
        <dbReference type="PROSITE" id="PS50090"/>
    </source>
</evidence>
<keyword evidence="4 7" id="KW-0805">Transcription regulation</keyword>
<evidence type="ECO:0000313" key="15">
    <source>
        <dbReference type="Proteomes" id="UP000008144"/>
    </source>
</evidence>
<dbReference type="AlphaFoldDB" id="F6ZIM0"/>
<dbReference type="CDD" id="cd00167">
    <property type="entry name" value="SANT"/>
    <property type="match status" value="1"/>
</dbReference>
<keyword evidence="2 8" id="KW-0863">Zinc-finger</keyword>
<dbReference type="FunCoup" id="F6ZIM0">
    <property type="interactions" value="192"/>
</dbReference>
<evidence type="ECO:0000256" key="2">
    <source>
        <dbReference type="ARBA" id="ARBA00022771"/>
    </source>
</evidence>
<evidence type="ECO:0000256" key="4">
    <source>
        <dbReference type="ARBA" id="ARBA00023015"/>
    </source>
</evidence>
<dbReference type="InParanoid" id="F6ZIM0"/>
<dbReference type="Gene3D" id="3.30.60.90">
    <property type="match status" value="1"/>
</dbReference>
<dbReference type="Proteomes" id="UP000008144">
    <property type="component" value="Chromosome 3"/>
</dbReference>
<dbReference type="Pfam" id="PF25299">
    <property type="entry name" value="ZZ_ADA2"/>
    <property type="match status" value="1"/>
</dbReference>
<dbReference type="InterPro" id="IPR041983">
    <property type="entry name" value="ADA2-like_ZZ"/>
</dbReference>
<dbReference type="Gene3D" id="1.10.10.10">
    <property type="entry name" value="Winged helix-like DNA-binding domain superfamily/Winged helix DNA-binding domain"/>
    <property type="match status" value="1"/>
</dbReference>
<accession>F6ZIM0</accession>
<dbReference type="GO" id="GO:0070461">
    <property type="term" value="C:SAGA-type complex"/>
    <property type="evidence" value="ECO:0000318"/>
    <property type="project" value="GO_Central"/>
</dbReference>
<evidence type="ECO:0000256" key="7">
    <source>
        <dbReference type="PIRNR" id="PIRNR025024"/>
    </source>
</evidence>
<reference evidence="15" key="1">
    <citation type="journal article" date="2002" name="Science">
        <title>The draft genome of Ciona intestinalis: insights into chordate and vertebrate origins.</title>
        <authorList>
            <person name="Dehal P."/>
            <person name="Satou Y."/>
            <person name="Campbell R.K."/>
            <person name="Chapman J."/>
            <person name="Degnan B."/>
            <person name="De Tomaso A."/>
            <person name="Davidson B."/>
            <person name="Di Gregorio A."/>
            <person name="Gelpke M."/>
            <person name="Goodstein D.M."/>
            <person name="Harafuji N."/>
            <person name="Hastings K.E."/>
            <person name="Ho I."/>
            <person name="Hotta K."/>
            <person name="Huang W."/>
            <person name="Kawashima T."/>
            <person name="Lemaire P."/>
            <person name="Martinez D."/>
            <person name="Meinertzhagen I.A."/>
            <person name="Necula S."/>
            <person name="Nonaka M."/>
            <person name="Putnam N."/>
            <person name="Rash S."/>
            <person name="Saiga H."/>
            <person name="Satake M."/>
            <person name="Terry A."/>
            <person name="Yamada L."/>
            <person name="Wang H.G."/>
            <person name="Awazu S."/>
            <person name="Azumi K."/>
            <person name="Boore J."/>
            <person name="Branno M."/>
            <person name="Chin-Bow S."/>
            <person name="DeSantis R."/>
            <person name="Doyle S."/>
            <person name="Francino P."/>
            <person name="Keys D.N."/>
            <person name="Haga S."/>
            <person name="Hayashi H."/>
            <person name="Hino K."/>
            <person name="Imai K.S."/>
            <person name="Inaba K."/>
            <person name="Kano S."/>
            <person name="Kobayashi K."/>
            <person name="Kobayashi M."/>
            <person name="Lee B.I."/>
            <person name="Makabe K.W."/>
            <person name="Manohar C."/>
            <person name="Matassi G."/>
            <person name="Medina M."/>
            <person name="Mochizuki Y."/>
            <person name="Mount S."/>
            <person name="Morishita T."/>
            <person name="Miura S."/>
            <person name="Nakayama A."/>
            <person name="Nishizaka S."/>
            <person name="Nomoto H."/>
            <person name="Ohta F."/>
            <person name="Oishi K."/>
            <person name="Rigoutsos I."/>
            <person name="Sano M."/>
            <person name="Sasaki A."/>
            <person name="Sasakura Y."/>
            <person name="Shoguchi E."/>
            <person name="Shin-i T."/>
            <person name="Spagnuolo A."/>
            <person name="Stainier D."/>
            <person name="Suzuki M.M."/>
            <person name="Tassy O."/>
            <person name="Takatori N."/>
            <person name="Tokuoka M."/>
            <person name="Yagi K."/>
            <person name="Yoshizaki F."/>
            <person name="Wada S."/>
            <person name="Zhang C."/>
            <person name="Hyatt P.D."/>
            <person name="Larimer F."/>
            <person name="Detter C."/>
            <person name="Doggett N."/>
            <person name="Glavina T."/>
            <person name="Hawkins T."/>
            <person name="Richardson P."/>
            <person name="Lucas S."/>
            <person name="Kohara Y."/>
            <person name="Levine M."/>
            <person name="Satoh N."/>
            <person name="Rokhsar D.S."/>
        </authorList>
    </citation>
    <scope>NUCLEOTIDE SEQUENCE [LARGE SCALE GENOMIC DNA]</scope>
</reference>
<proteinExistence type="predicted"/>
<reference evidence="14" key="2">
    <citation type="journal article" date="2008" name="Genome Biol.">
        <title>Improved genome assembly and evidence-based global gene model set for the chordate Ciona intestinalis: new insight into intron and operon populations.</title>
        <authorList>
            <person name="Satou Y."/>
            <person name="Mineta K."/>
            <person name="Ogasawara M."/>
            <person name="Sasakura Y."/>
            <person name="Shoguchi E."/>
            <person name="Ueno K."/>
            <person name="Yamada L."/>
            <person name="Matsumoto J."/>
            <person name="Wasserscheid J."/>
            <person name="Dewar K."/>
            <person name="Wiley G.B."/>
            <person name="Macmil S.L."/>
            <person name="Roe B.A."/>
            <person name="Zeller R.W."/>
            <person name="Hastings K.E."/>
            <person name="Lemaire P."/>
            <person name="Lindquist E."/>
            <person name="Endo T."/>
            <person name="Hotta K."/>
            <person name="Inaba K."/>
        </authorList>
    </citation>
    <scope>NUCLEOTIDE SEQUENCE [LARGE SCALE GENOMIC DNA]</scope>
    <source>
        <strain evidence="14">wild type</strain>
    </source>
</reference>
<evidence type="ECO:0000259" key="12">
    <source>
        <dbReference type="PROSITE" id="PS51293"/>
    </source>
</evidence>
<dbReference type="FunFam" id="1.10.10.10:FF:000185">
    <property type="entry name" value="Transcriptional adapter"/>
    <property type="match status" value="1"/>
</dbReference>
<dbReference type="InterPro" id="IPR009057">
    <property type="entry name" value="Homeodomain-like_sf"/>
</dbReference>
<dbReference type="GO" id="GO:0005634">
    <property type="term" value="C:nucleus"/>
    <property type="evidence" value="ECO:0000318"/>
    <property type="project" value="GO_Central"/>
</dbReference>
<evidence type="ECO:0000259" key="13">
    <source>
        <dbReference type="PROSITE" id="PS51294"/>
    </source>
</evidence>
<dbReference type="PROSITE" id="PS51293">
    <property type="entry name" value="SANT"/>
    <property type="match status" value="1"/>
</dbReference>
<dbReference type="Ensembl" id="ENSCINT00000003889.3">
    <property type="protein sequence ID" value="ENSCINP00000003889.3"/>
    <property type="gene ID" value="ENSCING00000001931.3"/>
</dbReference>
<evidence type="ECO:0000256" key="5">
    <source>
        <dbReference type="ARBA" id="ARBA00023163"/>
    </source>
</evidence>
<evidence type="ECO:0000313" key="14">
    <source>
        <dbReference type="Ensembl" id="ENSCINP00000003889.3"/>
    </source>
</evidence>
<feature type="region of interest" description="Disordered" evidence="9">
    <location>
        <begin position="310"/>
        <end position="330"/>
    </location>
</feature>
<dbReference type="EMBL" id="EAAA01001728">
    <property type="status" value="NOT_ANNOTATED_CDS"/>
    <property type="molecule type" value="Genomic_DNA"/>
</dbReference>
<dbReference type="FunFam" id="1.10.10.60:FF:000110">
    <property type="entry name" value="Transcriptional adapter"/>
    <property type="match status" value="1"/>
</dbReference>
<dbReference type="InterPro" id="IPR017930">
    <property type="entry name" value="Myb_dom"/>
</dbReference>
<dbReference type="Gene3D" id="1.10.10.60">
    <property type="entry name" value="Homeodomain-like"/>
    <property type="match status" value="1"/>
</dbReference>
<dbReference type="SMART" id="SM00717">
    <property type="entry name" value="SANT"/>
    <property type="match status" value="1"/>
</dbReference>
<evidence type="ECO:0000256" key="3">
    <source>
        <dbReference type="ARBA" id="ARBA00022833"/>
    </source>
</evidence>
<keyword evidence="1" id="KW-0479">Metal-binding</keyword>
<reference evidence="14" key="3">
    <citation type="submission" date="2025-08" db="UniProtKB">
        <authorList>
            <consortium name="Ensembl"/>
        </authorList>
    </citation>
    <scope>IDENTIFICATION</scope>
</reference>
<dbReference type="GeneTree" id="ENSGT00940000157318"/>
<dbReference type="GO" id="GO:0003682">
    <property type="term" value="F:chromatin binding"/>
    <property type="evidence" value="ECO:0000318"/>
    <property type="project" value="GO_Central"/>
</dbReference>
<dbReference type="GO" id="GO:0006338">
    <property type="term" value="P:chromatin remodeling"/>
    <property type="evidence" value="ECO:0000318"/>
    <property type="project" value="GO_Central"/>
</dbReference>
<dbReference type="GO" id="GO:0003713">
    <property type="term" value="F:transcription coactivator activity"/>
    <property type="evidence" value="ECO:0000318"/>
    <property type="project" value="GO_Central"/>
</dbReference>
<dbReference type="InterPro" id="IPR017884">
    <property type="entry name" value="SANT_dom"/>
</dbReference>
<feature type="domain" description="HTH myb-type" evidence="13">
    <location>
        <begin position="60"/>
        <end position="115"/>
    </location>
</feature>
<dbReference type="InterPro" id="IPR001005">
    <property type="entry name" value="SANT/Myb"/>
</dbReference>
<evidence type="ECO:0000256" key="8">
    <source>
        <dbReference type="PROSITE-ProRule" id="PRU00228"/>
    </source>
</evidence>
<dbReference type="Pfam" id="PF00249">
    <property type="entry name" value="Myb_DNA-binding"/>
    <property type="match status" value="1"/>
</dbReference>
<dbReference type="Pfam" id="PF22941">
    <property type="entry name" value="TADA2A-like_3rd"/>
    <property type="match status" value="1"/>
</dbReference>
<evidence type="ECO:0000256" key="1">
    <source>
        <dbReference type="ARBA" id="ARBA00022723"/>
    </source>
</evidence>
<dbReference type="PROSITE" id="PS50090">
    <property type="entry name" value="MYB_LIKE"/>
    <property type="match status" value="1"/>
</dbReference>